<organism evidence="2 3">
    <name type="scientific">Salinimicrobium catena</name>
    <dbReference type="NCBI Taxonomy" id="390640"/>
    <lineage>
        <taxon>Bacteria</taxon>
        <taxon>Pseudomonadati</taxon>
        <taxon>Bacteroidota</taxon>
        <taxon>Flavobacteriia</taxon>
        <taxon>Flavobacteriales</taxon>
        <taxon>Flavobacteriaceae</taxon>
        <taxon>Salinimicrobium</taxon>
    </lineage>
</organism>
<gene>
    <name evidence="2" type="ORF">SAMN04488034_103325</name>
</gene>
<dbReference type="Gene3D" id="3.40.50.300">
    <property type="entry name" value="P-loop containing nucleotide triphosphate hydrolases"/>
    <property type="match status" value="1"/>
</dbReference>
<evidence type="ECO:0000313" key="2">
    <source>
        <dbReference type="EMBL" id="SEE96402.1"/>
    </source>
</evidence>
<protein>
    <submittedName>
        <fullName evidence="2">Uncharacterized conserved protein</fullName>
    </submittedName>
</protein>
<keyword evidence="3" id="KW-1185">Reference proteome</keyword>
<evidence type="ECO:0000313" key="3">
    <source>
        <dbReference type="Proteomes" id="UP000199448"/>
    </source>
</evidence>
<sequence>MKETAFEQTVYSINEFLSVDVATWGERLKKHHLQCMQQAANGPQRKAWFDCFNILRECFKTLEDYSPKAHLIFEYELPRERGRRPDVLMLSGNNLIVLEFKGYARESLAQVDQVKHYARDLEHYHLESRNLQVIPVLVLGQGTGIHKNIDGVEIVTGDQLCHLLLSLIKDPFVRIEKWFESEYSPLPSLVQAAQLLYKEKSFPKIKRSQSAGIPNTLKKLHQILRESKKNKDHHLALITGVPGAGKTLVGLQFVFEEYVQENDQTAVFLSGNRPLVQVLQKSLKSTHFVQDVNGFLKQYAHSKQLPKEDVIIYDEAQRAWDAERVIASHREGNNSEPVDFINIGDRKENCLLIGLIGEGQEIHLGEESGMDLWTEAISVSNNQWKIHCPEKLADHFLGSPVSTDEDFNLTTSLRTHQALTLQQWVEALLENQPEESYLLSADLFKEGYPLYVTRDLEKAKSYVKQKYEGENDKTFGLMASSKSQLLPRFGVKNDFNSTRFNPAYYVDSSSGSYCCNLNMVVTEFGCQGLELDMPIVAWEADWIYDNGWKNKGPNYKAKDPDNLKKNAIGSF</sequence>
<accession>A0A1H5N490</accession>
<name>A0A1H5N490_9FLAO</name>
<dbReference type="Proteomes" id="UP000199448">
    <property type="component" value="Unassembled WGS sequence"/>
</dbReference>
<dbReference type="Pfam" id="PF09848">
    <property type="entry name" value="SLFN-g3_helicase"/>
    <property type="match status" value="1"/>
</dbReference>
<dbReference type="InterPro" id="IPR027417">
    <property type="entry name" value="P-loop_NTPase"/>
</dbReference>
<dbReference type="AlphaFoldDB" id="A0A1H5N490"/>
<dbReference type="RefSeq" id="WP_093113250.1">
    <property type="nucleotide sequence ID" value="NZ_FNGG01000003.1"/>
</dbReference>
<evidence type="ECO:0000259" key="1">
    <source>
        <dbReference type="Pfam" id="PF09848"/>
    </source>
</evidence>
<dbReference type="InterPro" id="IPR018647">
    <property type="entry name" value="SLFN_3-like_DNA/RNA_helicase"/>
</dbReference>
<dbReference type="STRING" id="390640.SAMN04488034_103325"/>
<reference evidence="2 3" key="1">
    <citation type="submission" date="2016-10" db="EMBL/GenBank/DDBJ databases">
        <authorList>
            <person name="de Groot N.N."/>
        </authorList>
    </citation>
    <scope>NUCLEOTIDE SEQUENCE [LARGE SCALE GENOMIC DNA]</scope>
    <source>
        <strain evidence="2 3">DSM 23553</strain>
    </source>
</reference>
<dbReference type="OrthoDB" id="3193269at2"/>
<feature type="domain" description="Schlafen group 3-like DNA/RNA helicase" evidence="1">
    <location>
        <begin position="234"/>
        <end position="556"/>
    </location>
</feature>
<proteinExistence type="predicted"/>
<dbReference type="EMBL" id="FNUG01000003">
    <property type="protein sequence ID" value="SEE96402.1"/>
    <property type="molecule type" value="Genomic_DNA"/>
</dbReference>
<dbReference type="SUPFAM" id="SSF52540">
    <property type="entry name" value="P-loop containing nucleoside triphosphate hydrolases"/>
    <property type="match status" value="1"/>
</dbReference>